<sequence length="189" mass="21924">MPGETIVHIKNVVCKRCIISVQNILDQLGIPFYEIKLGKAHLKSPLNNMQKLKLGKEFSKVGFKLIERREHKIINEIKSAILDDIYSDEFSSKKLSEIIIEKIPYEYGHITHLFTQHEGYTIQSFYNRIKIERVKELLEYDELSITNISDRLGYSTPAYLSSSFKKATGYSPSVYKNLKVKCRQSLDIF</sequence>
<gene>
    <name evidence="5" type="ORF">ACFSYS_07095</name>
</gene>
<reference evidence="6" key="1">
    <citation type="journal article" date="2019" name="Int. J. Syst. Evol. Microbiol.">
        <title>The Global Catalogue of Microorganisms (GCM) 10K type strain sequencing project: providing services to taxonomists for standard genome sequencing and annotation.</title>
        <authorList>
            <consortium name="The Broad Institute Genomics Platform"/>
            <consortium name="The Broad Institute Genome Sequencing Center for Infectious Disease"/>
            <person name="Wu L."/>
            <person name="Ma J."/>
        </authorList>
    </citation>
    <scope>NUCLEOTIDE SEQUENCE [LARGE SCALE GENOMIC DNA]</scope>
    <source>
        <strain evidence="6">KCTC 52925</strain>
    </source>
</reference>
<organism evidence="5 6">
    <name type="scientific">Christiangramia antarctica</name>
    <dbReference type="NCBI Taxonomy" id="2058158"/>
    <lineage>
        <taxon>Bacteria</taxon>
        <taxon>Pseudomonadati</taxon>
        <taxon>Bacteroidota</taxon>
        <taxon>Flavobacteriia</taxon>
        <taxon>Flavobacteriales</taxon>
        <taxon>Flavobacteriaceae</taxon>
        <taxon>Christiangramia</taxon>
    </lineage>
</organism>
<dbReference type="SUPFAM" id="SSF46689">
    <property type="entry name" value="Homeodomain-like"/>
    <property type="match status" value="1"/>
</dbReference>
<dbReference type="PROSITE" id="PS00041">
    <property type="entry name" value="HTH_ARAC_FAMILY_1"/>
    <property type="match status" value="1"/>
</dbReference>
<protein>
    <submittedName>
        <fullName evidence="5">Helix-turn-helix transcriptional regulator</fullName>
    </submittedName>
</protein>
<dbReference type="RefSeq" id="WP_251741309.1">
    <property type="nucleotide sequence ID" value="NZ_JBHUOJ010000012.1"/>
</dbReference>
<comment type="caution">
    <text evidence="5">The sequence shown here is derived from an EMBL/GenBank/DDBJ whole genome shotgun (WGS) entry which is preliminary data.</text>
</comment>
<name>A0ABW5X627_9FLAO</name>
<evidence type="ECO:0000256" key="1">
    <source>
        <dbReference type="ARBA" id="ARBA00023015"/>
    </source>
</evidence>
<dbReference type="Pfam" id="PF12833">
    <property type="entry name" value="HTH_18"/>
    <property type="match status" value="1"/>
</dbReference>
<dbReference type="PANTHER" id="PTHR43280">
    <property type="entry name" value="ARAC-FAMILY TRANSCRIPTIONAL REGULATOR"/>
    <property type="match status" value="1"/>
</dbReference>
<evidence type="ECO:0000259" key="4">
    <source>
        <dbReference type="PROSITE" id="PS01124"/>
    </source>
</evidence>
<keyword evidence="6" id="KW-1185">Reference proteome</keyword>
<evidence type="ECO:0000256" key="3">
    <source>
        <dbReference type="ARBA" id="ARBA00023163"/>
    </source>
</evidence>
<evidence type="ECO:0000313" key="6">
    <source>
        <dbReference type="Proteomes" id="UP001597438"/>
    </source>
</evidence>
<evidence type="ECO:0000256" key="2">
    <source>
        <dbReference type="ARBA" id="ARBA00023125"/>
    </source>
</evidence>
<keyword evidence="2" id="KW-0238">DNA-binding</keyword>
<dbReference type="EMBL" id="JBHUOJ010000012">
    <property type="protein sequence ID" value="MFD2833051.1"/>
    <property type="molecule type" value="Genomic_DNA"/>
</dbReference>
<feature type="domain" description="HTH araC/xylS-type" evidence="4">
    <location>
        <begin position="75"/>
        <end position="178"/>
    </location>
</feature>
<dbReference type="InterPro" id="IPR018062">
    <property type="entry name" value="HTH_AraC-typ_CS"/>
</dbReference>
<dbReference type="SMART" id="SM00342">
    <property type="entry name" value="HTH_ARAC"/>
    <property type="match status" value="1"/>
</dbReference>
<dbReference type="InterPro" id="IPR009057">
    <property type="entry name" value="Homeodomain-like_sf"/>
</dbReference>
<accession>A0ABW5X627</accession>
<dbReference type="Proteomes" id="UP001597438">
    <property type="component" value="Unassembled WGS sequence"/>
</dbReference>
<dbReference type="Gene3D" id="1.10.10.60">
    <property type="entry name" value="Homeodomain-like"/>
    <property type="match status" value="1"/>
</dbReference>
<proteinExistence type="predicted"/>
<dbReference type="PANTHER" id="PTHR43280:SF28">
    <property type="entry name" value="HTH-TYPE TRANSCRIPTIONAL ACTIVATOR RHAS"/>
    <property type="match status" value="1"/>
</dbReference>
<dbReference type="InterPro" id="IPR018060">
    <property type="entry name" value="HTH_AraC"/>
</dbReference>
<evidence type="ECO:0000313" key="5">
    <source>
        <dbReference type="EMBL" id="MFD2833051.1"/>
    </source>
</evidence>
<keyword evidence="1" id="KW-0805">Transcription regulation</keyword>
<keyword evidence="3" id="KW-0804">Transcription</keyword>
<dbReference type="PROSITE" id="PS01124">
    <property type="entry name" value="HTH_ARAC_FAMILY_2"/>
    <property type="match status" value="1"/>
</dbReference>